<evidence type="ECO:0000256" key="1">
    <source>
        <dbReference type="ARBA" id="ARBA00023054"/>
    </source>
</evidence>
<evidence type="ECO:0000256" key="2">
    <source>
        <dbReference type="ARBA" id="ARBA00038006"/>
    </source>
</evidence>
<comment type="similarity">
    <text evidence="2">Belongs to the NET family.</text>
</comment>
<feature type="compositionally biased region" description="Basic residues" evidence="4">
    <location>
        <begin position="1247"/>
        <end position="1260"/>
    </location>
</feature>
<keyword evidence="1 3" id="KW-0175">Coiled coil</keyword>
<evidence type="ECO:0000259" key="5">
    <source>
        <dbReference type="PROSITE" id="PS51774"/>
    </source>
</evidence>
<comment type="caution">
    <text evidence="6">The sequence shown here is derived from an EMBL/GenBank/DDBJ whole genome shotgun (WGS) entry which is preliminary data.</text>
</comment>
<feature type="domain" description="NAB" evidence="5">
    <location>
        <begin position="13"/>
        <end position="92"/>
    </location>
</feature>
<sequence length="1501" mass="174677">MASHLQSDSTRMYSWWWDSHIPKNSKWIQDNLADMDSKVKTMIKLIETDADSFARRAEMYYKKRPELMKLVEELYRAYRALAERYDHTTVQLRHAHKAMAEAFPDQVPFDMIDDSASSTSGPPKEDGATRFDERACKAEIEIKVLKESLAKLEVERDTGLLQCTQSMERIADLEASVSHEQEQASSLKQEISRLQSEKEAGLVQYNKCLELISVLEKRIRDAEESVEMFKDKSEQAENETKALKQEVVKLNEVNEDLKVRYQKCLETISNLEREVSHAQDNAKRLSSEVLARAAKVKTVEEQCARLESFNQNLKVEADNLAQKMSAKDQELVWKQKELEKLQDLMQEQQFRFSELETSLRSLESLHSQSQEEQKVLTMELQSKTQVLRELEMSNHNDSSTITLQIQRNEISCLKKMKEKLEEEVAKQMNQSSALQVEIHRVKGYMDNLNRRYQQLIEQVRLTGFDPSALVLSVKKLQEENSKLLQLCTKQRDDKDTLTRKLSEMDNIIRKNADLEKFLLISNTKLDGSKEKAEDLQERFESLRRERSELADERTNFFSQLQIMTANMQKLLEKNSLLERSLSNANIELESLRDKSKCFEELFTLLKNDKSELIKEKESLVSQLHKVEEKLGVLEKKFTELEVKYTDSQNEKKLKSIQVEELQASLSTEKQEHADYKRSTESRLADLQRNVSLLREECRSSKREYEEELDRVVNKQVEIFILQKLIEELEQKNFSLMIECQKHEEESEVSEKLISELESENLEQQMEAEIFLDEIDSLRSAIYQVVKALQVEADCKITKDQTSRVVGEINGLKCSLSSAEYEMQRLVVENSVLLSLLGQFHSDGNMLEKDKQELLKANRLLKSELIRREQQEQELRNEIQTEHSKFERLHESYMVLQQDHSSTLNANKTLLSEFSQLSNGMCVVEEENDAALQEVVALSNMCVVYKSFGSEMAEEVKAFAETVRGLRESNIDLKHKVETLEEKLKGKEEENQGLEKKLEKLQEGLEVDNFLNGILERQVFNVDEILEHREMEITETEHMLKATHSENEELHKDVEELRKDIEESRNVRGDLQRQIFEMSDLAGRQEEEIRKLNTLNENLESEIELLHKEVQSRHLREELLSLELQEKSNEVGLWDADATSFYFDLQISSIREFFLENKVKELNGVCENLKEEDVAKTKKMKQMRERVCFLESQVTELKTQLSAYDPVIASLAKDEEAFCHELEESESITTPGNGIVIQKEVKPRLLRQRTRRASYRSRSRRKTEEIQVTGESSRPRLKPEMREVKNDKMFEFSEESAESETTLLKNSKRTYRLSRNPSIESEKVVGVVDKQELSRNIEDKAKIMERLLSDSRRLLSLRISITDMKSKLEMNGKQGKVSKADIVIVKRQLKEMEEAVLQMTNTNEILSKEIEETSGDSRDIYRKVIMEKSRNGSEKIEQLQNKMQSIEQAVLKLEDGAKSKRSRTLILFRKMIHKGGKRSARQKKNRFCGFIRSSSKEEQDGL</sequence>
<feature type="coiled-coil region" evidence="3">
    <location>
        <begin position="1151"/>
        <end position="1185"/>
    </location>
</feature>
<evidence type="ECO:0000256" key="3">
    <source>
        <dbReference type="SAM" id="Coils"/>
    </source>
</evidence>
<organism evidence="6 7">
    <name type="scientific">Brassica cretica</name>
    <name type="common">Mustard</name>
    <dbReference type="NCBI Taxonomy" id="69181"/>
    <lineage>
        <taxon>Eukaryota</taxon>
        <taxon>Viridiplantae</taxon>
        <taxon>Streptophyta</taxon>
        <taxon>Embryophyta</taxon>
        <taxon>Tracheophyta</taxon>
        <taxon>Spermatophyta</taxon>
        <taxon>Magnoliopsida</taxon>
        <taxon>eudicotyledons</taxon>
        <taxon>Gunneridae</taxon>
        <taxon>Pentapetalae</taxon>
        <taxon>rosids</taxon>
        <taxon>malvids</taxon>
        <taxon>Brassicales</taxon>
        <taxon>Brassicaceae</taxon>
        <taxon>Brassiceae</taxon>
        <taxon>Brassica</taxon>
    </lineage>
</organism>
<feature type="region of interest" description="Disordered" evidence="4">
    <location>
        <begin position="1475"/>
        <end position="1501"/>
    </location>
</feature>
<feature type="compositionally biased region" description="Basic residues" evidence="4">
    <location>
        <begin position="1475"/>
        <end position="1485"/>
    </location>
</feature>
<feature type="coiled-coil region" evidence="3">
    <location>
        <begin position="525"/>
        <end position="773"/>
    </location>
</feature>
<dbReference type="InterPro" id="IPR051861">
    <property type="entry name" value="NET_actin-binding_domain"/>
</dbReference>
<protein>
    <recommendedName>
        <fullName evidence="5">NAB domain-containing protein</fullName>
    </recommendedName>
</protein>
<reference evidence="6 7" key="1">
    <citation type="journal article" date="2020" name="BMC Genomics">
        <title>Intraspecific diversification of the crop wild relative Brassica cretica Lam. using demographic model selection.</title>
        <authorList>
            <person name="Kioukis A."/>
            <person name="Michalopoulou V.A."/>
            <person name="Briers L."/>
            <person name="Pirintsos S."/>
            <person name="Studholme D.J."/>
            <person name="Pavlidis P."/>
            <person name="Sarris P.F."/>
        </authorList>
    </citation>
    <scope>NUCLEOTIDE SEQUENCE [LARGE SCALE GENOMIC DNA]</scope>
    <source>
        <strain evidence="7">cv. PFS-1207/04</strain>
    </source>
</reference>
<feature type="coiled-coil region" evidence="3">
    <location>
        <begin position="962"/>
        <end position="1003"/>
    </location>
</feature>
<feature type="coiled-coil region" evidence="3">
    <location>
        <begin position="1039"/>
        <end position="1108"/>
    </location>
</feature>
<evidence type="ECO:0000313" key="7">
    <source>
        <dbReference type="Proteomes" id="UP000266723"/>
    </source>
</evidence>
<dbReference type="PROSITE" id="PS51774">
    <property type="entry name" value="NAB"/>
    <property type="match status" value="1"/>
</dbReference>
<accession>A0ABQ7BFA2</accession>
<keyword evidence="7" id="KW-1185">Reference proteome</keyword>
<dbReference type="InterPro" id="IPR011684">
    <property type="entry name" value="NAB"/>
</dbReference>
<feature type="coiled-coil region" evidence="3">
    <location>
        <begin position="403"/>
        <end position="493"/>
    </location>
</feature>
<dbReference type="EMBL" id="QGKV02001507">
    <property type="protein sequence ID" value="KAF3530954.1"/>
    <property type="molecule type" value="Genomic_DNA"/>
</dbReference>
<feature type="coiled-coil region" evidence="3">
    <location>
        <begin position="170"/>
        <end position="372"/>
    </location>
</feature>
<feature type="region of interest" description="Disordered" evidence="4">
    <location>
        <begin position="1247"/>
        <end position="1277"/>
    </location>
</feature>
<evidence type="ECO:0000313" key="6">
    <source>
        <dbReference type="EMBL" id="KAF3530954.1"/>
    </source>
</evidence>
<gene>
    <name evidence="6" type="ORF">DY000_02039238</name>
</gene>
<evidence type="ECO:0000256" key="4">
    <source>
        <dbReference type="SAM" id="MobiDB-lite"/>
    </source>
</evidence>
<feature type="coiled-coil region" evidence="3">
    <location>
        <begin position="1381"/>
        <end position="1455"/>
    </location>
</feature>
<proteinExistence type="inferred from homology"/>
<dbReference type="Pfam" id="PF07765">
    <property type="entry name" value="KIP1"/>
    <property type="match status" value="1"/>
</dbReference>
<dbReference type="PANTHER" id="PTHR32258">
    <property type="entry name" value="PROTEIN NETWORKED 4A"/>
    <property type="match status" value="1"/>
</dbReference>
<dbReference type="PANTHER" id="PTHR32258:SF45">
    <property type="entry name" value="PROTEIN NETWORKED 1B"/>
    <property type="match status" value="1"/>
</dbReference>
<name>A0ABQ7BFA2_BRACR</name>
<dbReference type="Proteomes" id="UP000266723">
    <property type="component" value="Unassembled WGS sequence"/>
</dbReference>